<accession>A0AAP0MRG0</accession>
<comment type="caution">
    <text evidence="2">The sequence shown here is derived from an EMBL/GenBank/DDBJ whole genome shotgun (WGS) entry which is preliminary data.</text>
</comment>
<keyword evidence="3" id="KW-1185">Reference proteome</keyword>
<dbReference type="EMBL" id="JBCGBO010000003">
    <property type="protein sequence ID" value="KAK9217013.1"/>
    <property type="molecule type" value="Genomic_DNA"/>
</dbReference>
<feature type="region of interest" description="Disordered" evidence="1">
    <location>
        <begin position="1"/>
        <end position="34"/>
    </location>
</feature>
<feature type="compositionally biased region" description="Basic and acidic residues" evidence="1">
    <location>
        <begin position="1"/>
        <end position="23"/>
    </location>
</feature>
<protein>
    <submittedName>
        <fullName evidence="2">Uncharacterized protein</fullName>
    </submittedName>
</protein>
<sequence length="34" mass="3657">MGETEKVCVTGDKKNAHPKKLDNGSDENPASLQD</sequence>
<reference evidence="2 3" key="1">
    <citation type="submission" date="2024-05" db="EMBL/GenBank/DDBJ databases">
        <title>Haplotype-resolved chromosome-level genome assembly of Huyou (Citrus changshanensis).</title>
        <authorList>
            <person name="Miao C."/>
            <person name="Chen W."/>
            <person name="Wu Y."/>
            <person name="Wang L."/>
            <person name="Zhao S."/>
            <person name="Grierson D."/>
            <person name="Xu C."/>
            <person name="Chen K."/>
        </authorList>
    </citation>
    <scope>NUCLEOTIDE SEQUENCE [LARGE SCALE GENOMIC DNA]</scope>
    <source>
        <strain evidence="2">01-14</strain>
        <tissue evidence="2">Leaf</tissue>
    </source>
</reference>
<dbReference type="AlphaFoldDB" id="A0AAP0MRG0"/>
<evidence type="ECO:0000313" key="3">
    <source>
        <dbReference type="Proteomes" id="UP001428341"/>
    </source>
</evidence>
<organism evidence="2 3">
    <name type="scientific">Citrus x changshan-huyou</name>
    <dbReference type="NCBI Taxonomy" id="2935761"/>
    <lineage>
        <taxon>Eukaryota</taxon>
        <taxon>Viridiplantae</taxon>
        <taxon>Streptophyta</taxon>
        <taxon>Embryophyta</taxon>
        <taxon>Tracheophyta</taxon>
        <taxon>Spermatophyta</taxon>
        <taxon>Magnoliopsida</taxon>
        <taxon>eudicotyledons</taxon>
        <taxon>Gunneridae</taxon>
        <taxon>Pentapetalae</taxon>
        <taxon>rosids</taxon>
        <taxon>malvids</taxon>
        <taxon>Sapindales</taxon>
        <taxon>Rutaceae</taxon>
        <taxon>Aurantioideae</taxon>
        <taxon>Citrus</taxon>
    </lineage>
</organism>
<proteinExistence type="predicted"/>
<evidence type="ECO:0000256" key="1">
    <source>
        <dbReference type="SAM" id="MobiDB-lite"/>
    </source>
</evidence>
<gene>
    <name evidence="2" type="ORF">WN944_009025</name>
</gene>
<name>A0AAP0MRG0_9ROSI</name>
<dbReference type="Proteomes" id="UP001428341">
    <property type="component" value="Unassembled WGS sequence"/>
</dbReference>
<evidence type="ECO:0000313" key="2">
    <source>
        <dbReference type="EMBL" id="KAK9217013.1"/>
    </source>
</evidence>